<dbReference type="InterPro" id="IPR051261">
    <property type="entry name" value="NLR"/>
</dbReference>
<dbReference type="InterPro" id="IPR001611">
    <property type="entry name" value="Leu-rich_rpt"/>
</dbReference>
<accession>A0A3Q2W6S2</accession>
<keyword evidence="1" id="KW-0433">Leucine-rich repeat</keyword>
<dbReference type="SUPFAM" id="SSF52047">
    <property type="entry name" value="RNI-like"/>
    <property type="match status" value="1"/>
</dbReference>
<keyword evidence="2" id="KW-0677">Repeat</keyword>
<evidence type="ECO:0000313" key="4">
    <source>
        <dbReference type="Ensembl" id="ENSHBUP00000021208.1"/>
    </source>
</evidence>
<dbReference type="GeneTree" id="ENSGT01150000286911"/>
<keyword evidence="5" id="KW-1185">Reference proteome</keyword>
<keyword evidence="3" id="KW-0812">Transmembrane</keyword>
<proteinExistence type="predicted"/>
<evidence type="ECO:0000256" key="3">
    <source>
        <dbReference type="SAM" id="Phobius"/>
    </source>
</evidence>
<evidence type="ECO:0000256" key="2">
    <source>
        <dbReference type="ARBA" id="ARBA00022737"/>
    </source>
</evidence>
<dbReference type="InterPro" id="IPR032675">
    <property type="entry name" value="LRR_dom_sf"/>
</dbReference>
<protein>
    <recommendedName>
        <fullName evidence="6">NACHT LRR and PYD domain-containing protein</fullName>
    </recommendedName>
</protein>
<feature type="transmembrane region" description="Helical" evidence="3">
    <location>
        <begin position="12"/>
        <end position="30"/>
    </location>
</feature>
<dbReference type="Gene3D" id="3.80.10.10">
    <property type="entry name" value="Ribonuclease Inhibitor"/>
    <property type="match status" value="2"/>
</dbReference>
<evidence type="ECO:0000256" key="1">
    <source>
        <dbReference type="ARBA" id="ARBA00022614"/>
    </source>
</evidence>
<dbReference type="AlphaFoldDB" id="A0A3Q2W6S2"/>
<evidence type="ECO:0000313" key="5">
    <source>
        <dbReference type="Proteomes" id="UP000264840"/>
    </source>
</evidence>
<dbReference type="SMART" id="SM00368">
    <property type="entry name" value="LRR_RI"/>
    <property type="match status" value="6"/>
</dbReference>
<evidence type="ECO:0008006" key="6">
    <source>
        <dbReference type="Google" id="ProtNLM"/>
    </source>
</evidence>
<dbReference type="PROSITE" id="PS51450">
    <property type="entry name" value="LRR"/>
    <property type="match status" value="1"/>
</dbReference>
<dbReference type="STRING" id="8153.ENSHBUP00000021208"/>
<keyword evidence="3" id="KW-1133">Transmembrane helix</keyword>
<reference evidence="4" key="2">
    <citation type="submission" date="2025-09" db="UniProtKB">
        <authorList>
            <consortium name="Ensembl"/>
        </authorList>
    </citation>
    <scope>IDENTIFICATION</scope>
</reference>
<keyword evidence="3" id="KW-0472">Membrane</keyword>
<dbReference type="PANTHER" id="PTHR24106">
    <property type="entry name" value="NACHT, LRR AND CARD DOMAINS-CONTAINING"/>
    <property type="match status" value="1"/>
</dbReference>
<organism evidence="4 5">
    <name type="scientific">Haplochromis burtoni</name>
    <name type="common">Burton's mouthbrooder</name>
    <name type="synonym">Chromis burtoni</name>
    <dbReference type="NCBI Taxonomy" id="8153"/>
    <lineage>
        <taxon>Eukaryota</taxon>
        <taxon>Metazoa</taxon>
        <taxon>Chordata</taxon>
        <taxon>Craniata</taxon>
        <taxon>Vertebrata</taxon>
        <taxon>Euteleostomi</taxon>
        <taxon>Actinopterygii</taxon>
        <taxon>Neopterygii</taxon>
        <taxon>Teleostei</taxon>
        <taxon>Neoteleostei</taxon>
        <taxon>Acanthomorphata</taxon>
        <taxon>Ovalentaria</taxon>
        <taxon>Cichlomorphae</taxon>
        <taxon>Cichliformes</taxon>
        <taxon>Cichlidae</taxon>
        <taxon>African cichlids</taxon>
        <taxon>Pseudocrenilabrinae</taxon>
        <taxon>Haplochromini</taxon>
        <taxon>Haplochromis</taxon>
    </lineage>
</organism>
<name>A0A3Q2W6S2_HAPBU</name>
<dbReference type="Pfam" id="PF13516">
    <property type="entry name" value="LRR_6"/>
    <property type="match status" value="4"/>
</dbReference>
<dbReference type="Ensembl" id="ENSHBUT00000031010.1">
    <property type="protein sequence ID" value="ENSHBUP00000021208.1"/>
    <property type="gene ID" value="ENSHBUG00000023553.1"/>
</dbReference>
<feature type="transmembrane region" description="Helical" evidence="3">
    <location>
        <begin position="280"/>
        <end position="297"/>
    </location>
</feature>
<dbReference type="Proteomes" id="UP000264840">
    <property type="component" value="Unplaced"/>
</dbReference>
<reference evidence="4" key="1">
    <citation type="submission" date="2025-08" db="UniProtKB">
        <authorList>
            <consortium name="Ensembl"/>
        </authorList>
    </citation>
    <scope>IDENTIFICATION</scope>
</reference>
<sequence length="376" mass="42712">MSDNVLEDETCLHAMLLITFFYIVYSLFRLSRCNLTDVSCDALSSALTSYPSRLKHLDLSRNKLQDSGVSHLCSFLKNPQCKLETLRLDDCGLSEISCASLVAAIKSNPSHLKHLDLSFINMKDSGMKKLCDFLESPGCRLETLSLRGHYLSSISCASLGSALRSNPSNLKHLDLSFNYNPEGALVKELCGFLENQKCKLETLSISYFTYLYLFHSLFRVMDCSLSEKSCISLVSAVTFNPSHLKHLDLSENHLQDQGFQQLCNYLENPNCELETLRSAVIFYLLVLQFLSHILYIFRLKGCHLSINGGSLVSALKANPSHLKHLNLSENNLEDAVVNQLFDFVESPHYKLETLTVVWPRELRLRFSALFCYRFYR</sequence>